<dbReference type="Pfam" id="PF13458">
    <property type="entry name" value="Peripla_BP_6"/>
    <property type="match status" value="1"/>
</dbReference>
<dbReference type="Proteomes" id="UP000004775">
    <property type="component" value="Unassembled WGS sequence"/>
</dbReference>
<feature type="domain" description="Leucine-binding protein" evidence="5">
    <location>
        <begin position="539"/>
        <end position="834"/>
    </location>
</feature>
<evidence type="ECO:0000256" key="2">
    <source>
        <dbReference type="ARBA" id="ARBA00022729"/>
    </source>
</evidence>
<feature type="domain" description="CHAT" evidence="4">
    <location>
        <begin position="229"/>
        <end position="360"/>
    </location>
</feature>
<evidence type="ECO:0000259" key="4">
    <source>
        <dbReference type="Pfam" id="PF12770"/>
    </source>
</evidence>
<accession>I4HU69</accession>
<proteinExistence type="inferred from homology"/>
<dbReference type="InterPro" id="IPR011990">
    <property type="entry name" value="TPR-like_helical_dom_sf"/>
</dbReference>
<dbReference type="SUPFAM" id="SSF53822">
    <property type="entry name" value="Periplasmic binding protein-like I"/>
    <property type="match status" value="1"/>
</dbReference>
<evidence type="ECO:0000259" key="5">
    <source>
        <dbReference type="Pfam" id="PF13458"/>
    </source>
</evidence>
<dbReference type="PANTHER" id="PTHR30483:SF6">
    <property type="entry name" value="PERIPLASMIC BINDING PROTEIN OF ABC TRANSPORTER FOR NATURAL AMINO ACIDS"/>
    <property type="match status" value="1"/>
</dbReference>
<evidence type="ECO:0000313" key="6">
    <source>
        <dbReference type="EMBL" id="CCI25593.1"/>
    </source>
</evidence>
<gene>
    <name evidence="6" type="ORF">MICAH_360004</name>
</gene>
<dbReference type="CDD" id="cd06268">
    <property type="entry name" value="PBP1_ABC_transporter_LIVBP-like"/>
    <property type="match status" value="1"/>
</dbReference>
<evidence type="ECO:0000256" key="1">
    <source>
        <dbReference type="ARBA" id="ARBA00010062"/>
    </source>
</evidence>
<dbReference type="Gene3D" id="3.40.50.2300">
    <property type="match status" value="2"/>
</dbReference>
<comment type="caution">
    <text evidence="6">The sequence shown here is derived from an EMBL/GenBank/DDBJ whole genome shotgun (WGS) entry which is preliminary data.</text>
</comment>
<dbReference type="InterPro" id="IPR028082">
    <property type="entry name" value="Peripla_BP_I"/>
</dbReference>
<dbReference type="RefSeq" id="WP_004162483.1">
    <property type="nucleotide sequence ID" value="NZ_HE973734.1"/>
</dbReference>
<dbReference type="AlphaFoldDB" id="I4HU69"/>
<keyword evidence="3" id="KW-0802">TPR repeat</keyword>
<organism evidence="6 7">
    <name type="scientific">Microcystis aeruginosa PCC 9809</name>
    <dbReference type="NCBI Taxonomy" id="1160285"/>
    <lineage>
        <taxon>Bacteria</taxon>
        <taxon>Bacillati</taxon>
        <taxon>Cyanobacteriota</taxon>
        <taxon>Cyanophyceae</taxon>
        <taxon>Oscillatoriophycideae</taxon>
        <taxon>Chroococcales</taxon>
        <taxon>Microcystaceae</taxon>
        <taxon>Microcystis</taxon>
    </lineage>
</organism>
<feature type="repeat" description="TPR" evidence="3">
    <location>
        <begin position="444"/>
        <end position="477"/>
    </location>
</feature>
<protein>
    <submittedName>
        <fullName evidence="6">Putative branched-chain amino acid transport system substrate-binding protein</fullName>
    </submittedName>
</protein>
<dbReference type="Pfam" id="PF12770">
    <property type="entry name" value="CHAT"/>
    <property type="match status" value="1"/>
</dbReference>
<dbReference type="InterPro" id="IPR028081">
    <property type="entry name" value="Leu-bd"/>
</dbReference>
<dbReference type="SUPFAM" id="SSF48452">
    <property type="entry name" value="TPR-like"/>
    <property type="match status" value="1"/>
</dbReference>
<comment type="similarity">
    <text evidence="1">Belongs to the leucine-binding protein family.</text>
</comment>
<reference evidence="6 7" key="1">
    <citation type="submission" date="2012-04" db="EMBL/GenBank/DDBJ databases">
        <authorList>
            <person name="Genoscope - CEA"/>
        </authorList>
    </citation>
    <scope>NUCLEOTIDE SEQUENCE [LARGE SCALE GENOMIC DNA]</scope>
    <source>
        <strain evidence="6 7">9809</strain>
    </source>
</reference>
<dbReference type="InterPro" id="IPR051010">
    <property type="entry name" value="BCAA_transport"/>
</dbReference>
<dbReference type="HOGENOM" id="CLU_347050_0_0_3"/>
<dbReference type="PANTHER" id="PTHR30483">
    <property type="entry name" value="LEUCINE-SPECIFIC-BINDING PROTEIN"/>
    <property type="match status" value="1"/>
</dbReference>
<name>I4HU69_MICAE</name>
<dbReference type="InterPro" id="IPR024983">
    <property type="entry name" value="CHAT_dom"/>
</dbReference>
<dbReference type="EMBL" id="CAIO01000290">
    <property type="protein sequence ID" value="CCI25593.1"/>
    <property type="molecule type" value="Genomic_DNA"/>
</dbReference>
<evidence type="ECO:0000256" key="3">
    <source>
        <dbReference type="PROSITE-ProRule" id="PRU00339"/>
    </source>
</evidence>
<dbReference type="InterPro" id="IPR019734">
    <property type="entry name" value="TPR_rpt"/>
</dbReference>
<evidence type="ECO:0000313" key="7">
    <source>
        <dbReference type="Proteomes" id="UP000004775"/>
    </source>
</evidence>
<dbReference type="PROSITE" id="PS50005">
    <property type="entry name" value="TPR"/>
    <property type="match status" value="1"/>
</dbReference>
<sequence>MSRVVILKIGEGNFETGFSVTLEIRDNHRLIAPFADGKLVPSLDIADALQNYRRAYYHWVKSQPSLGITVPHSMITHAAVGDPRDNLRKATQTLKDSLNEWLNSSSLSSIQNRILFHIGTESEVRFFIQTTHFDLQQIPWECWNFLHEWCPDVEIALTIQRNPPIINLTPPIKVLVILGNIDIESKHTSLCLSSLQTLLGNQDKVSLHILSPGLKDTLSPKNIHKILSPGLKEPLSPKNIRHELIKNPWDIVVYLGHSQTSSDGHDGVFIIDNDTALSADDNLRDSLEIAVRKGLKLVICNSCDGLGIGRQLANIGVPHIIVMKEPIAVRVALRFLEVFLPNFLGHKSLQESLTIARQELKLHGFEEDAAGSSLLPLLIENPEEPPLILPKNKRLLRLSSRWKQALLFILSLLVTLSVLYWGDDASKYPEISLGEEILLKTNRQDNSIERGRQAFKNQEYKQAIQLFKQSLDRLPNNPEIRIYYNNARAAYQDRNPLKIATSVPIGNNPEIAQEILRGIALLQQELNDEQAKNPDFHFLQVVVANDNNSGVDAKDRAEKFVKDPSIIAVVGHNASAASEAAKDSYVQGKIVALSPTSFSPKISGNGYIYKMVPEMETFATTLSEYIREQTEKLIIQNPTNLICYDNRSGDNTNFAQKYRNILLGQQFQKFVKDEDFDCNIEPKINLDEQEIYQKIAQYQVNILMIAPYINDLKRAANIFKQRPAEQLNLVTLGSPTFQSYLTLAEGKQGVENLVITVPWYDLKQDNYIHSFWQNKINVWRTPMAYDATKVILTALRQLYQQGQKFDRESLNQVLRNDFSIEGMTGTVRFDENGVRNMNNNPDDRRNLILQVKNGQFVPLAPIKSAGPV</sequence>
<keyword evidence="2" id="KW-0732">Signal</keyword>